<name>A0A6J6LJB3_9ZZZZ</name>
<organism evidence="2">
    <name type="scientific">freshwater metagenome</name>
    <dbReference type="NCBI Taxonomy" id="449393"/>
    <lineage>
        <taxon>unclassified sequences</taxon>
        <taxon>metagenomes</taxon>
        <taxon>ecological metagenomes</taxon>
    </lineage>
</organism>
<feature type="domain" description="EngC GTPase" evidence="1">
    <location>
        <begin position="59"/>
        <end position="201"/>
    </location>
</feature>
<gene>
    <name evidence="2" type="ORF">UFOPK2252_00905</name>
</gene>
<dbReference type="AlphaFoldDB" id="A0A6J6LJB3"/>
<proteinExistence type="predicted"/>
<dbReference type="PROSITE" id="PS50936">
    <property type="entry name" value="ENGC_GTPASE"/>
    <property type="match status" value="1"/>
</dbReference>
<dbReference type="Gene3D" id="3.40.50.300">
    <property type="entry name" value="P-loop containing nucleotide triphosphate hydrolases"/>
    <property type="match status" value="1"/>
</dbReference>
<dbReference type="InterPro" id="IPR010914">
    <property type="entry name" value="RsgA_GTPase_dom"/>
</dbReference>
<sequence length="265" mass="28620">MKARELGKKSVVVGDLVSVVGDLSGTEGTLARVVTVLDRKNSLTRTIDDHVNDERVIVANVDQMGIVIASANPEPREGFVDRALVVAFDQGIKPIIIMTKQDLADGTDFLSTYKDLEITLFKIDKSSDLTQLSKTLADKTTVLLGHSGVGKSTLVNKLLGNERRATGDVNDVTGRGRHTSSSAIALALPHSGWIIDTPGVRSFGIAHVEPTRVISAFAEFSEAVQHCPKNCSHNEESCALNNWPDLSPQNLARLASLRRVLSTKQ</sequence>
<protein>
    <submittedName>
        <fullName evidence="2">Unannotated protein</fullName>
    </submittedName>
</protein>
<dbReference type="InterPro" id="IPR027417">
    <property type="entry name" value="P-loop_NTPase"/>
</dbReference>
<dbReference type="GO" id="GO:0003924">
    <property type="term" value="F:GTPase activity"/>
    <property type="evidence" value="ECO:0007669"/>
    <property type="project" value="InterPro"/>
</dbReference>
<dbReference type="CDD" id="cd01854">
    <property type="entry name" value="YjeQ_EngC"/>
    <property type="match status" value="1"/>
</dbReference>
<dbReference type="SUPFAM" id="SSF52540">
    <property type="entry name" value="P-loop containing nucleoside triphosphate hydrolases"/>
    <property type="match status" value="1"/>
</dbReference>
<dbReference type="EMBL" id="CAEZWN010000101">
    <property type="protein sequence ID" value="CAB4660455.1"/>
    <property type="molecule type" value="Genomic_DNA"/>
</dbReference>
<dbReference type="PANTHER" id="PTHR32120">
    <property type="entry name" value="SMALL RIBOSOMAL SUBUNIT BIOGENESIS GTPASE RSGA"/>
    <property type="match status" value="1"/>
</dbReference>
<accession>A0A6J6LJB3</accession>
<dbReference type="Pfam" id="PF03193">
    <property type="entry name" value="RsgA_GTPase"/>
    <property type="match status" value="1"/>
</dbReference>
<dbReference type="NCBIfam" id="TIGR00157">
    <property type="entry name" value="ribosome small subunit-dependent GTPase A"/>
    <property type="match status" value="1"/>
</dbReference>
<dbReference type="PANTHER" id="PTHR32120:SF11">
    <property type="entry name" value="SMALL RIBOSOMAL SUBUNIT BIOGENESIS GTPASE RSGA 1, MITOCHONDRIAL-RELATED"/>
    <property type="match status" value="1"/>
</dbReference>
<evidence type="ECO:0000313" key="2">
    <source>
        <dbReference type="EMBL" id="CAB4660455.1"/>
    </source>
</evidence>
<evidence type="ECO:0000259" key="1">
    <source>
        <dbReference type="PROSITE" id="PS50936"/>
    </source>
</evidence>
<dbReference type="InterPro" id="IPR004881">
    <property type="entry name" value="Ribosome_biogen_GTPase_RsgA"/>
</dbReference>
<reference evidence="2" key="1">
    <citation type="submission" date="2020-05" db="EMBL/GenBank/DDBJ databases">
        <authorList>
            <person name="Chiriac C."/>
            <person name="Salcher M."/>
            <person name="Ghai R."/>
            <person name="Kavagutti S V."/>
        </authorList>
    </citation>
    <scope>NUCLEOTIDE SEQUENCE</scope>
</reference>
<dbReference type="GO" id="GO:0005525">
    <property type="term" value="F:GTP binding"/>
    <property type="evidence" value="ECO:0007669"/>
    <property type="project" value="InterPro"/>
</dbReference>